<organism evidence="1 2">
    <name type="scientific">Cellulomonas fulva</name>
    <dbReference type="NCBI Taxonomy" id="2835530"/>
    <lineage>
        <taxon>Bacteria</taxon>
        <taxon>Bacillati</taxon>
        <taxon>Actinomycetota</taxon>
        <taxon>Actinomycetes</taxon>
        <taxon>Micrococcales</taxon>
        <taxon>Cellulomonadaceae</taxon>
        <taxon>Cellulomonas</taxon>
    </lineage>
</organism>
<dbReference type="Proteomes" id="UP000722125">
    <property type="component" value="Unassembled WGS sequence"/>
</dbReference>
<comment type="caution">
    <text evidence="1">The sequence shown here is derived from an EMBL/GenBank/DDBJ whole genome shotgun (WGS) entry which is preliminary data.</text>
</comment>
<accession>A0ABS5TX38</accession>
<proteinExistence type="predicted"/>
<dbReference type="EMBL" id="JAHBOH010000001">
    <property type="protein sequence ID" value="MBT0993657.1"/>
    <property type="molecule type" value="Genomic_DNA"/>
</dbReference>
<dbReference type="InterPro" id="IPR011013">
    <property type="entry name" value="Gal_mutarotase_sf_dom"/>
</dbReference>
<dbReference type="InterPro" id="IPR014718">
    <property type="entry name" value="GH-type_carb-bd"/>
</dbReference>
<evidence type="ECO:0000313" key="1">
    <source>
        <dbReference type="EMBL" id="MBT0993657.1"/>
    </source>
</evidence>
<sequence>MTAAPGVDEESGVELDPRVLRLRSGVWELDVLPDTGAALAAGRIRTREGWRDLLRPTPAGGRGVPERCASFVMVPWSNRVRGGVLRYRGQTWRLQHDGADGTAIHGATRYASWGIEARSPGSVTLSLDTSDLIGINFPWRFVARVTYALDGGRLTVSTSVQNVDVEPFPAGFGHHPYLRRSLVAPGATPSSSAQPVLHVPAERGYPLEAGMAVGPAGPVPPRADFRRPRRLGAGFVDDVLTGWDGTVGIQYDEGVRVDLTADPTYSHVVLYAPQRRAYFAVEPVTNVNDAFTLHAAGVPGTGVLELQPEEVRTARFTLDVTPSEA</sequence>
<dbReference type="RefSeq" id="WP_214347583.1">
    <property type="nucleotide sequence ID" value="NZ_JAHBOH010000001.1"/>
</dbReference>
<dbReference type="Gene3D" id="2.70.98.10">
    <property type="match status" value="1"/>
</dbReference>
<dbReference type="SUPFAM" id="SSF74650">
    <property type="entry name" value="Galactose mutarotase-like"/>
    <property type="match status" value="1"/>
</dbReference>
<gene>
    <name evidence="1" type="ORF">KIN34_05080</name>
</gene>
<evidence type="ECO:0000313" key="2">
    <source>
        <dbReference type="Proteomes" id="UP000722125"/>
    </source>
</evidence>
<dbReference type="InterPro" id="IPR008183">
    <property type="entry name" value="Aldose_1/G6P_1-epimerase"/>
</dbReference>
<protein>
    <submittedName>
        <fullName evidence="1">Aldose epimerase</fullName>
    </submittedName>
</protein>
<reference evidence="1 2" key="1">
    <citation type="submission" date="2021-05" db="EMBL/GenBank/DDBJ databases">
        <title>Description of Cellulomonas sp. DKR-3 sp. nov.</title>
        <authorList>
            <person name="Dahal R.H."/>
            <person name="Chaudhary D.K."/>
        </authorList>
    </citation>
    <scope>NUCLEOTIDE SEQUENCE [LARGE SCALE GENOMIC DNA]</scope>
    <source>
        <strain evidence="1 2">DKR-3</strain>
    </source>
</reference>
<dbReference type="Pfam" id="PF01263">
    <property type="entry name" value="Aldose_epim"/>
    <property type="match status" value="1"/>
</dbReference>
<name>A0ABS5TX38_9CELL</name>
<keyword evidence="2" id="KW-1185">Reference proteome</keyword>